<dbReference type="InterPro" id="IPR020845">
    <property type="entry name" value="AMP-binding_CS"/>
</dbReference>
<keyword evidence="6" id="KW-1185">Reference proteome</keyword>
<evidence type="ECO:0000313" key="6">
    <source>
        <dbReference type="Proteomes" id="UP001341135"/>
    </source>
</evidence>
<sequence length="643" mass="73388">MTQGNGARPYDTTFPWLLEARARERPEATAFRWKRYGVWRRFTWSEYYRLVRWTALGLYSLGIGRGDKAAFIMGNRPAWPIYEVAVQSLGAATVGIYKDSLSDEVAYVLQQSDARIVLVEGQEQLDRVLEVLDKTRVEKIVVDEAKGLHMYRDKLGDLIITFGDLVKTGQALEGQSPGLYDKLTGDLDPGDVAGLFTTSGTTGKPKLAMLTHRNLLAMAYQLNQLDPVDPSWEYVSFLPPAWVGEQMMSIALHFIAGFRVNFPESPETFWRDFREIAPHFLFAPPRIWERIAKDVMARMEDSDPVKKLFYRIAMWIGWRAAESRLRPGRRAPSLGWRIAWYLAYWLALRGILDKTGLKRVKRAYTGGAMLGPDYVRYFHALGVNLKQIYGQTEIAGIAVVHPDDDVRLDTVGKPLPETEIRIAEDGEILLRSPAVMKGYYQNPEATRKTLDPDGWLHTGDVGELTPDGHLMIHDRAKEILVLSDGTRVAPQIVQNKLKFSPYIAEAAIIGHGRPYLVALLNIDYVTVSRWAERRNIPFSGYSDLSQKPQVLELLKREVARANSRLPEQLRVRRFVSLFKEFHPDDGEMTRTRKLRRKVIEERYAGLIEAMYRGDEVYELTVEMRLEDGRRVKVTRTVKILTAG</sequence>
<dbReference type="GO" id="GO:0016874">
    <property type="term" value="F:ligase activity"/>
    <property type="evidence" value="ECO:0007669"/>
    <property type="project" value="UniProtKB-KW"/>
</dbReference>
<feature type="domain" description="AMP-dependent synthetase/ligase" evidence="4">
    <location>
        <begin position="18"/>
        <end position="440"/>
    </location>
</feature>
<gene>
    <name evidence="5" type="ORF">PABY_22820</name>
</gene>
<dbReference type="Pfam" id="PF00501">
    <property type="entry name" value="AMP-binding"/>
    <property type="match status" value="1"/>
</dbReference>
<evidence type="ECO:0000256" key="3">
    <source>
        <dbReference type="ARBA" id="ARBA00023098"/>
    </source>
</evidence>
<evidence type="ECO:0000313" key="5">
    <source>
        <dbReference type="EMBL" id="BES82715.1"/>
    </source>
</evidence>
<reference evidence="5 6" key="1">
    <citation type="submission" date="2023-09" db="EMBL/GenBank/DDBJ databases">
        <title>Pyrofollis japonicus gen. nov. sp. nov., a novel member of the family Pyrodictiaceae isolated from the Iheya North hydrothermal field.</title>
        <authorList>
            <person name="Miyazaki U."/>
            <person name="Sanari M."/>
            <person name="Tame A."/>
            <person name="Kitajima M."/>
            <person name="Okamoto A."/>
            <person name="Sawayama S."/>
            <person name="Miyazaki J."/>
            <person name="Takai K."/>
            <person name="Nakagawa S."/>
        </authorList>
    </citation>
    <scope>NUCLEOTIDE SEQUENCE [LARGE SCALE GENOMIC DNA]</scope>
    <source>
        <strain evidence="5 6">AV2</strain>
    </source>
</reference>
<dbReference type="PANTHER" id="PTHR43272">
    <property type="entry name" value="LONG-CHAIN-FATTY-ACID--COA LIGASE"/>
    <property type="match status" value="1"/>
</dbReference>
<organism evidence="5 6">
    <name type="scientific">Pyrodictium abyssi</name>
    <dbReference type="NCBI Taxonomy" id="54256"/>
    <lineage>
        <taxon>Archaea</taxon>
        <taxon>Thermoproteota</taxon>
        <taxon>Thermoprotei</taxon>
        <taxon>Desulfurococcales</taxon>
        <taxon>Pyrodictiaceae</taxon>
        <taxon>Pyrodictium</taxon>
    </lineage>
</organism>
<dbReference type="Gene3D" id="3.40.50.12780">
    <property type="entry name" value="N-terminal domain of ligase-like"/>
    <property type="match status" value="1"/>
</dbReference>
<dbReference type="EMBL" id="AP028907">
    <property type="protein sequence ID" value="BES82715.1"/>
    <property type="molecule type" value="Genomic_DNA"/>
</dbReference>
<name>A0ABM8IYT6_9CREN</name>
<dbReference type="Pfam" id="PF23562">
    <property type="entry name" value="AMP-binding_C_3"/>
    <property type="match status" value="1"/>
</dbReference>
<dbReference type="InterPro" id="IPR042099">
    <property type="entry name" value="ANL_N_sf"/>
</dbReference>
<keyword evidence="2" id="KW-0276">Fatty acid metabolism</keyword>
<dbReference type="GeneID" id="89290287"/>
<keyword evidence="1 5" id="KW-0436">Ligase</keyword>
<keyword evidence="3" id="KW-0443">Lipid metabolism</keyword>
<dbReference type="InterPro" id="IPR000873">
    <property type="entry name" value="AMP-dep_synth/lig_dom"/>
</dbReference>
<evidence type="ECO:0000259" key="4">
    <source>
        <dbReference type="Pfam" id="PF00501"/>
    </source>
</evidence>
<dbReference type="PROSITE" id="PS00455">
    <property type="entry name" value="AMP_BINDING"/>
    <property type="match status" value="1"/>
</dbReference>
<protein>
    <submittedName>
        <fullName evidence="5">Long-chain fatty acid--CoA ligase</fullName>
    </submittedName>
</protein>
<evidence type="ECO:0000256" key="2">
    <source>
        <dbReference type="ARBA" id="ARBA00022832"/>
    </source>
</evidence>
<accession>A0ABM8IYT6</accession>
<proteinExistence type="predicted"/>
<dbReference type="RefSeq" id="WP_338250296.1">
    <property type="nucleotide sequence ID" value="NZ_AP028907.1"/>
</dbReference>
<dbReference type="SUPFAM" id="SSF56801">
    <property type="entry name" value="Acetyl-CoA synthetase-like"/>
    <property type="match status" value="1"/>
</dbReference>
<dbReference type="Proteomes" id="UP001341135">
    <property type="component" value="Chromosome"/>
</dbReference>
<dbReference type="PANTHER" id="PTHR43272:SF32">
    <property type="entry name" value="AMP-DEPENDENT SYNTHETASE_LIGASE DOMAIN-CONTAINING PROTEIN"/>
    <property type="match status" value="1"/>
</dbReference>
<evidence type="ECO:0000256" key="1">
    <source>
        <dbReference type="ARBA" id="ARBA00022598"/>
    </source>
</evidence>